<keyword evidence="4" id="KW-1185">Reference proteome</keyword>
<accession>A0A3N0IUD3</accession>
<comment type="caution">
    <text evidence="3">The sequence shown here is derived from an EMBL/GenBank/DDBJ whole genome shotgun (WGS) entry which is preliminary data.</text>
</comment>
<gene>
    <name evidence="2" type="ORF">C1876_16615</name>
    <name evidence="3" type="ORF">DMP09_13590</name>
</gene>
<dbReference type="EMBL" id="PPTT01000046">
    <property type="protein sequence ID" value="RDB64278.1"/>
    <property type="molecule type" value="Genomic_DNA"/>
</dbReference>
<dbReference type="EMBL" id="QICC01000073">
    <property type="protein sequence ID" value="RNM40588.1"/>
    <property type="molecule type" value="Genomic_DNA"/>
</dbReference>
<protein>
    <submittedName>
        <fullName evidence="3">Uncharacterized protein</fullName>
    </submittedName>
</protein>
<reference evidence="2 4" key="1">
    <citation type="journal article" date="2018" name="Elife">
        <title>Discovery and characterization of a prevalent human gut bacterial enzyme sufficient for the inactivation of a family of plant toxins.</title>
        <authorList>
            <person name="Koppel N."/>
            <person name="Bisanz J.E."/>
            <person name="Pandelia M.E."/>
            <person name="Turnbaugh P.J."/>
            <person name="Balskus E.P."/>
        </authorList>
    </citation>
    <scope>NUCLEOTIDE SEQUENCE [LARGE SCALE GENOMIC DNA]</scope>
    <source>
        <strain evidence="2 4">DSM 16107</strain>
    </source>
</reference>
<dbReference type="Proteomes" id="UP000270112">
    <property type="component" value="Unassembled WGS sequence"/>
</dbReference>
<name>A0A3N0IUD3_9ACTN</name>
<dbReference type="AlphaFoldDB" id="A0A3N0IUD3"/>
<sequence>MSNDGDNAFFLTAYATEGSSAQPGAQTILSADEFRGTGGYSGAWYDPDSGQFAAGDEWAGFKYSFNLECSGRNIKSIAYEIEGDRAFFETIDGPSSKNEAEAEHTSVFHYSKSIAFDYNDQNHGFGNFSTNQQEGKDDYVVSIYLGFPVPELARNIVYEIMNGTAADSAFYEKEASIDLAAAHALADCKLHLTATFMDGTTQTKTYVITPVDDIEQRLAAFWNASYEASVADRQHEQNDDMPPGERPESPALFTLTELVEE</sequence>
<evidence type="ECO:0000313" key="2">
    <source>
        <dbReference type="EMBL" id="RDB64278.1"/>
    </source>
</evidence>
<evidence type="ECO:0000256" key="1">
    <source>
        <dbReference type="SAM" id="MobiDB-lite"/>
    </source>
</evidence>
<evidence type="ECO:0000313" key="4">
    <source>
        <dbReference type="Proteomes" id="UP000253817"/>
    </source>
</evidence>
<proteinExistence type="predicted"/>
<evidence type="ECO:0000313" key="3">
    <source>
        <dbReference type="EMBL" id="RNM40588.1"/>
    </source>
</evidence>
<reference evidence="5" key="2">
    <citation type="submission" date="2018-05" db="EMBL/GenBank/DDBJ databases">
        <title>Genome Sequencing of selected type strains of the family Eggerthellaceae.</title>
        <authorList>
            <person name="Danylec N."/>
            <person name="Stoll D.A."/>
            <person name="Doetsch A."/>
            <person name="Huch M."/>
        </authorList>
    </citation>
    <scope>NUCLEOTIDE SEQUENCE [LARGE SCALE GENOMIC DNA]</scope>
    <source>
        <strain evidence="5">DSM 16107</strain>
    </source>
</reference>
<organism evidence="3 5">
    <name type="scientific">Eggerthella sinensis</name>
    <dbReference type="NCBI Taxonomy" id="242230"/>
    <lineage>
        <taxon>Bacteria</taxon>
        <taxon>Bacillati</taxon>
        <taxon>Actinomycetota</taxon>
        <taxon>Coriobacteriia</taxon>
        <taxon>Eggerthellales</taxon>
        <taxon>Eggerthellaceae</taxon>
        <taxon>Eggerthella</taxon>
    </lineage>
</organism>
<dbReference type="Proteomes" id="UP000253817">
    <property type="component" value="Unassembled WGS sequence"/>
</dbReference>
<reference evidence="3" key="3">
    <citation type="journal article" date="2019" name="Microbiol. Resour. Announc.">
        <title>Draft Genome Sequences of Type Strains of Gordonibacter faecihominis, Paraeggerthella hongkongensis, Parvibacter caecicola,Slackia equolifaciens, Slackia faecicanis, and Slackia isoflavoniconvertens.</title>
        <authorList>
            <person name="Danylec N."/>
            <person name="Stoll D.A."/>
            <person name="Dotsch A."/>
            <person name="Huch M."/>
        </authorList>
    </citation>
    <scope>NUCLEOTIDE SEQUENCE</scope>
    <source>
        <strain evidence="3">DSM 16107</strain>
    </source>
</reference>
<feature type="compositionally biased region" description="Basic and acidic residues" evidence="1">
    <location>
        <begin position="231"/>
        <end position="248"/>
    </location>
</feature>
<feature type="region of interest" description="Disordered" evidence="1">
    <location>
        <begin position="231"/>
        <end position="256"/>
    </location>
</feature>
<evidence type="ECO:0000313" key="5">
    <source>
        <dbReference type="Proteomes" id="UP000270112"/>
    </source>
</evidence>